<proteinExistence type="predicted"/>
<comment type="caution">
    <text evidence="1">The sequence shown here is derived from an EMBL/GenBank/DDBJ whole genome shotgun (WGS) entry which is preliminary data.</text>
</comment>
<organism evidence="1 2">
    <name type="scientific">Streptomyces candidus</name>
    <dbReference type="NCBI Taxonomy" id="67283"/>
    <lineage>
        <taxon>Bacteria</taxon>
        <taxon>Bacillati</taxon>
        <taxon>Actinomycetota</taxon>
        <taxon>Actinomycetes</taxon>
        <taxon>Kitasatosporales</taxon>
        <taxon>Streptomycetaceae</taxon>
        <taxon>Streptomyces</taxon>
    </lineage>
</organism>
<dbReference type="AlphaFoldDB" id="A0A7X0HDH1"/>
<protein>
    <submittedName>
        <fullName evidence="1">Uncharacterized protein</fullName>
    </submittedName>
</protein>
<gene>
    <name evidence="1" type="ORF">HNQ79_002048</name>
</gene>
<evidence type="ECO:0000313" key="2">
    <source>
        <dbReference type="Proteomes" id="UP000540423"/>
    </source>
</evidence>
<dbReference type="RefSeq" id="WP_185029249.1">
    <property type="nucleotide sequence ID" value="NZ_BNBN01000007.1"/>
</dbReference>
<keyword evidence="2" id="KW-1185">Reference proteome</keyword>
<evidence type="ECO:0000313" key="1">
    <source>
        <dbReference type="EMBL" id="MBB6435591.1"/>
    </source>
</evidence>
<reference evidence="1 2" key="1">
    <citation type="submission" date="2020-08" db="EMBL/GenBank/DDBJ databases">
        <title>Genomic Encyclopedia of Type Strains, Phase IV (KMG-IV): sequencing the most valuable type-strain genomes for metagenomic binning, comparative biology and taxonomic classification.</title>
        <authorList>
            <person name="Goeker M."/>
        </authorList>
    </citation>
    <scope>NUCLEOTIDE SEQUENCE [LARGE SCALE GENOMIC DNA]</scope>
    <source>
        <strain evidence="1 2">DSM 40141</strain>
    </source>
</reference>
<dbReference type="EMBL" id="JACHEM010000004">
    <property type="protein sequence ID" value="MBB6435591.1"/>
    <property type="molecule type" value="Genomic_DNA"/>
</dbReference>
<accession>A0A7X0HDH1</accession>
<sequence length="68" mass="7524">MHSRKSPGSTPAPPEITYTNCRRCGTEIAGLDGRYACGVCGWTNHYSEGYRPLPTARDDPDWTGPHCR</sequence>
<dbReference type="Proteomes" id="UP000540423">
    <property type="component" value="Unassembled WGS sequence"/>
</dbReference>
<name>A0A7X0HDH1_9ACTN</name>